<name>A0A7M1RZK9_9CAUD</name>
<keyword evidence="2" id="KW-0460">Magnesium</keyword>
<dbReference type="NCBIfam" id="TIGR01453">
    <property type="entry name" value="grpIintron_endo"/>
    <property type="match status" value="1"/>
</dbReference>
<dbReference type="InterPro" id="IPR006350">
    <property type="entry name" value="Intron_endoG1"/>
</dbReference>
<dbReference type="PROSITE" id="PS50164">
    <property type="entry name" value="GIY_YIG"/>
    <property type="match status" value="1"/>
</dbReference>
<dbReference type="GeneID" id="65130326"/>
<dbReference type="GO" id="GO:0004519">
    <property type="term" value="F:endonuclease activity"/>
    <property type="evidence" value="ECO:0007669"/>
    <property type="project" value="InterPro"/>
</dbReference>
<evidence type="ECO:0000259" key="3">
    <source>
        <dbReference type="PROSITE" id="PS50164"/>
    </source>
</evidence>
<dbReference type="CDD" id="cd10443">
    <property type="entry name" value="GIY-YIG_HE_Tlr8p_PBC-V_like"/>
    <property type="match status" value="1"/>
</dbReference>
<dbReference type="InterPro" id="IPR035901">
    <property type="entry name" value="GIY-YIG_endonuc_sf"/>
</dbReference>
<dbReference type="Gene3D" id="3.40.1440.10">
    <property type="entry name" value="GIY-YIG endonuclease"/>
    <property type="match status" value="1"/>
</dbReference>
<dbReference type="Gene3D" id="1.10.10.60">
    <property type="entry name" value="Homeodomain-like"/>
    <property type="match status" value="1"/>
</dbReference>
<dbReference type="RefSeq" id="YP_010111874.1">
    <property type="nucleotide sequence ID" value="NC_055885.1"/>
</dbReference>
<dbReference type="SUPFAM" id="SSF82771">
    <property type="entry name" value="GIY-YIG endonuclease"/>
    <property type="match status" value="1"/>
</dbReference>
<organism evidence="4 5">
    <name type="scientific">uncultured phage cr128_1</name>
    <dbReference type="NCBI Taxonomy" id="2772076"/>
    <lineage>
        <taxon>Viruses</taxon>
        <taxon>Duplodnaviria</taxon>
        <taxon>Heunggongvirae</taxon>
        <taxon>Uroviricota</taxon>
        <taxon>Caudoviricetes</taxon>
        <taxon>Crassvirales</taxon>
        <taxon>Steigviridae</taxon>
        <taxon>Asinivirinae</taxon>
        <taxon>Mahlunavirus</taxon>
        <taxon>Mahlunavirus rarus</taxon>
    </lineage>
</organism>
<accession>A0A7M1RZK9</accession>
<feature type="domain" description="GIY-YIG" evidence="3">
    <location>
        <begin position="3"/>
        <end position="88"/>
    </location>
</feature>
<evidence type="ECO:0000313" key="5">
    <source>
        <dbReference type="Proteomes" id="UP000594055"/>
    </source>
</evidence>
<proteinExistence type="predicted"/>
<keyword evidence="5" id="KW-1185">Reference proteome</keyword>
<dbReference type="Proteomes" id="UP000594055">
    <property type="component" value="Segment"/>
</dbReference>
<sequence>MTKYGRIYIIRNTINNKVYIGQTKVSLKLRFQNHLSAARNNKDYVIGKAIRKYGEENFYIELLEECTIEELNDREKYWISYFNSTDNKFGYNMSIGGNVIRTTKELDKDLIISMFNSGIPAYKIAKILHTGVPNITSLLKRSNIIYGLDLQKTNKLEESMIIDLYLDGYSTVDIGKKFGKNKSTIRRILLRNNIKLRAFKETKNLGRDLPTLQ</sequence>
<dbReference type="EMBL" id="MT774392">
    <property type="protein sequence ID" value="QOR59716.1"/>
    <property type="molecule type" value="Genomic_DNA"/>
</dbReference>
<dbReference type="Pfam" id="PF01541">
    <property type="entry name" value="GIY-YIG"/>
    <property type="match status" value="1"/>
</dbReference>
<evidence type="ECO:0000256" key="1">
    <source>
        <dbReference type="ARBA" id="ARBA00001946"/>
    </source>
</evidence>
<evidence type="ECO:0000313" key="4">
    <source>
        <dbReference type="EMBL" id="QOR59716.1"/>
    </source>
</evidence>
<reference evidence="4 5" key="1">
    <citation type="submission" date="2020-07" db="EMBL/GenBank/DDBJ databases">
        <title>Taxonomic proposal: Crassvirales, a new order of highly abundant and diverse bacterial viruses.</title>
        <authorList>
            <person name="Shkoporov A.N."/>
            <person name="Stockdale S.R."/>
            <person name="Guerin E."/>
            <person name="Ross R.P."/>
            <person name="Hill C."/>
        </authorList>
    </citation>
    <scope>NUCLEOTIDE SEQUENCE [LARGE SCALE GENOMIC DNA]</scope>
</reference>
<dbReference type="InterPro" id="IPR000305">
    <property type="entry name" value="GIY-YIG_endonuc"/>
</dbReference>
<protein>
    <recommendedName>
        <fullName evidence="3">GIY-YIG domain-containing protein</fullName>
    </recommendedName>
</protein>
<evidence type="ECO:0000256" key="2">
    <source>
        <dbReference type="ARBA" id="ARBA00022842"/>
    </source>
</evidence>
<dbReference type="KEGG" id="vg:65130326"/>
<comment type="cofactor">
    <cofactor evidence="1">
        <name>Mg(2+)</name>
        <dbReference type="ChEBI" id="CHEBI:18420"/>
    </cofactor>
</comment>
<dbReference type="SMART" id="SM00465">
    <property type="entry name" value="GIYc"/>
    <property type="match status" value="1"/>
</dbReference>